<dbReference type="Proteomes" id="UP001441944">
    <property type="component" value="Unassembled WGS sequence"/>
</dbReference>
<organism evidence="4 5">
    <name type="scientific">Pseudophaeobacter arcticus</name>
    <dbReference type="NCBI Taxonomy" id="385492"/>
    <lineage>
        <taxon>Bacteria</taxon>
        <taxon>Pseudomonadati</taxon>
        <taxon>Pseudomonadota</taxon>
        <taxon>Alphaproteobacteria</taxon>
        <taxon>Rhodobacterales</taxon>
        <taxon>Paracoccaceae</taxon>
        <taxon>Pseudophaeobacter</taxon>
    </lineage>
</organism>
<feature type="domain" description="Bacterial Ig" evidence="2">
    <location>
        <begin position="289"/>
        <end position="354"/>
    </location>
</feature>
<evidence type="ECO:0008006" key="6">
    <source>
        <dbReference type="Google" id="ProtNLM"/>
    </source>
</evidence>
<keyword evidence="5" id="KW-1185">Reference proteome</keyword>
<feature type="region of interest" description="Disordered" evidence="1">
    <location>
        <begin position="251"/>
        <end position="286"/>
    </location>
</feature>
<dbReference type="InterPro" id="IPR041498">
    <property type="entry name" value="Big_6"/>
</dbReference>
<dbReference type="Gene3D" id="2.60.40.10">
    <property type="entry name" value="Immunoglobulins"/>
    <property type="match status" value="5"/>
</dbReference>
<sequence length="849" mass="85591">MSTVGFITRDLSGTTRQSTFSEGSPSLLNVTHSKDISLNLSASDIDSYVRRGSDLHLVLADGQILVLQNYYSNGTAGGKNLFLSEDGNFVEVVLEDKAEGALFASYEPLDLTGKWSAYDDMVFLDVDRIEPVIAPLAAPLFGGLGAAGAAAGVAGAAVIAGGGGGGGGGGNLIIPTVDDPDATYPVAGSTTDPVVITGTGTPGAEVEVNVGGETQTGTVNEDGIWEVTFPVVDLPIDGNYDTTVQVVDPDGTTHDLDGPTVIIDTTPPELDVTSGTQSTGDLVNGSEHSTGTVITGTGEAGASVSVVINGHTQTTTVAADGSWSVTFDSTQINTGEYTTDVAITTTDDFGNSATFSETLEVDTIAPPVGINTVAGDDIISFSEASSGVTLSGTGEAGASISVLFQGVTQTTTVASDGTWSVGYSSAQITGGNNYASTVEVTSSDAAGNSTTSSHTVHIDTETSATLNGGFAGADDILSGPEAQGGVQLTGTAEPGSTVQVFFGAAGAQNATVDAAGNWTVLIPQSSIPTGTTDVDIEVHATDAVGNTDVVTRTLAIDTEVDPFSVEANQTANDVVNQDELNAGFALQGTVEPGSEVIVTIQGVAKTATVDAAGNWSAEFSGSDLPAGEYSATATIVATDPAGNTSSLTESFEVDTVFEAPLLDSVTYEIGSQDVSEISVEGIAGTGESITVKALEGDGSVSNPGVTVSEGGGITEFDFSTAIPDGTDLVVTNVDSLGNGSSTLLVLEDNATTASTLDHASLGQFNIDELDLGAASNVSLVLTEADIKALSENSDTLTIHSGSTPGDDSVTVTGATLEGTRNVGGENYNVYTVGTDGATLVIDQDVTVII</sequence>
<proteinExistence type="predicted"/>
<accession>A0ABQ0AM65</accession>
<protein>
    <recommendedName>
        <fullName evidence="6">Ig-like domain (Group 3)</fullName>
    </recommendedName>
</protein>
<gene>
    <name evidence="4" type="ORF">NBRC116598_23960</name>
</gene>
<dbReference type="InterPro" id="IPR044016">
    <property type="entry name" value="Big_13"/>
</dbReference>
<feature type="compositionally biased region" description="Polar residues" evidence="1">
    <location>
        <begin position="273"/>
        <end position="286"/>
    </location>
</feature>
<dbReference type="Pfam" id="PF17936">
    <property type="entry name" value="Big_6"/>
    <property type="match status" value="2"/>
</dbReference>
<dbReference type="InterPro" id="IPR013783">
    <property type="entry name" value="Ig-like_fold"/>
</dbReference>
<dbReference type="NCBIfam" id="NF033510">
    <property type="entry name" value="Ca_tandemer"/>
    <property type="match status" value="5"/>
</dbReference>
<evidence type="ECO:0000313" key="4">
    <source>
        <dbReference type="EMBL" id="GAA6196952.1"/>
    </source>
</evidence>
<feature type="domain" description="Bacterial Ig-like" evidence="3">
    <location>
        <begin position="587"/>
        <end position="655"/>
    </location>
</feature>
<reference evidence="4 5" key="1">
    <citation type="submission" date="2024-04" db="EMBL/GenBank/DDBJ databases">
        <title>Draft genome sequence of Pseudophaeobacter arcticus NBRC 116598.</title>
        <authorList>
            <person name="Miyakawa T."/>
            <person name="Kusuya Y."/>
            <person name="Miura T."/>
        </authorList>
    </citation>
    <scope>NUCLEOTIDE SEQUENCE [LARGE SCALE GENOMIC DNA]</scope>
    <source>
        <strain evidence="4 5">SU-CL00105</strain>
    </source>
</reference>
<evidence type="ECO:0000256" key="1">
    <source>
        <dbReference type="SAM" id="MobiDB-lite"/>
    </source>
</evidence>
<dbReference type="EMBL" id="BAABWU010000008">
    <property type="protein sequence ID" value="GAA6196952.1"/>
    <property type="molecule type" value="Genomic_DNA"/>
</dbReference>
<dbReference type="RefSeq" id="WP_353400348.1">
    <property type="nucleotide sequence ID" value="NZ_BAABWU010000008.1"/>
</dbReference>
<dbReference type="Pfam" id="PF19077">
    <property type="entry name" value="Big_13"/>
    <property type="match status" value="1"/>
</dbReference>
<evidence type="ECO:0000259" key="2">
    <source>
        <dbReference type="Pfam" id="PF17936"/>
    </source>
</evidence>
<comment type="caution">
    <text evidence="4">The sequence shown here is derived from an EMBL/GenBank/DDBJ whole genome shotgun (WGS) entry which is preliminary data.</text>
</comment>
<evidence type="ECO:0000313" key="5">
    <source>
        <dbReference type="Proteomes" id="UP001441944"/>
    </source>
</evidence>
<feature type="domain" description="Bacterial Ig" evidence="2">
    <location>
        <begin position="385"/>
        <end position="454"/>
    </location>
</feature>
<name>A0ABQ0AM65_9RHOB</name>
<evidence type="ECO:0000259" key="3">
    <source>
        <dbReference type="Pfam" id="PF19077"/>
    </source>
</evidence>